<dbReference type="KEGG" id="cly:Celly_1499"/>
<dbReference type="RefSeq" id="WP_013621070.1">
    <property type="nucleotide sequence ID" value="NC_015167.1"/>
</dbReference>
<dbReference type="EMBL" id="CP002534">
    <property type="protein sequence ID" value="ADY29323.1"/>
    <property type="molecule type" value="Genomic_DNA"/>
</dbReference>
<evidence type="ECO:0000313" key="2">
    <source>
        <dbReference type="Proteomes" id="UP000007487"/>
    </source>
</evidence>
<dbReference type="AlphaFoldDB" id="F0RIJ4"/>
<dbReference type="Proteomes" id="UP000007487">
    <property type="component" value="Chromosome"/>
</dbReference>
<proteinExistence type="predicted"/>
<dbReference type="HOGENOM" id="CLU_2599609_0_0_10"/>
<protein>
    <submittedName>
        <fullName evidence="1">Uncharacterized protein</fullName>
    </submittedName>
</protein>
<keyword evidence="2" id="KW-1185">Reference proteome</keyword>
<reference evidence="1 2" key="1">
    <citation type="journal article" date="2011" name="Stand. Genomic Sci.">
        <title>Complete genome sequence of Cellulophaga lytica type strain (LIM- 21).</title>
        <authorList>
            <person name="Pati A."/>
            <person name="Abt B."/>
            <person name="Teshima H."/>
            <person name="Nolan M."/>
            <person name="Lapidus A."/>
            <person name="Lucas S."/>
            <person name="Hammon N."/>
            <person name="Deshpande S."/>
            <person name="Cheng J.F."/>
            <person name="Tapia R."/>
            <person name="Han C."/>
            <person name="Goodwin L."/>
            <person name="Pitluck S."/>
            <person name="Liolios K."/>
            <person name="Pagani I."/>
            <person name="Mavromatis K."/>
            <person name="Ovchinikova G."/>
            <person name="Chen A."/>
            <person name="Palaniappan K."/>
            <person name="Land M."/>
            <person name="Hauser L."/>
            <person name="Jeffries C.D."/>
            <person name="Detter J.C."/>
            <person name="Brambilla E.M."/>
            <person name="Kannan K.P."/>
            <person name="Rohde M."/>
            <person name="Spring S."/>
            <person name="Goker M."/>
            <person name="Woyke T."/>
            <person name="Bristow J."/>
            <person name="Eisen J.A."/>
            <person name="Markowitz V."/>
            <person name="Hugenholtz P."/>
            <person name="Kyrpides N.C."/>
            <person name="Klenk H.P."/>
            <person name="Ivanova N."/>
        </authorList>
    </citation>
    <scope>NUCLEOTIDE SEQUENCE [LARGE SCALE GENOMIC DNA]</scope>
    <source>
        <strain evidence="2">ATCC 23178 / DSM 7489 / JCM 8516 / NBRC 14961 / NCIMB 1423 / VKM B-1433 / Cy l20</strain>
    </source>
</reference>
<accession>F0RIJ4</accession>
<name>F0RIJ4_CELLC</name>
<evidence type="ECO:0000313" key="1">
    <source>
        <dbReference type="EMBL" id="ADY29323.1"/>
    </source>
</evidence>
<gene>
    <name evidence="1" type="ordered locus">Celly_1499</name>
</gene>
<organism evidence="1 2">
    <name type="scientific">Cellulophaga lytica (strain ATCC 23178 / DSM 7489 / JCM 8516 / NBRC 14961 / NCIMB 1423 / VKM B-1433 / Cy l20)</name>
    <dbReference type="NCBI Taxonomy" id="867900"/>
    <lineage>
        <taxon>Bacteria</taxon>
        <taxon>Pseudomonadati</taxon>
        <taxon>Bacteroidota</taxon>
        <taxon>Flavobacteriia</taxon>
        <taxon>Flavobacteriales</taxon>
        <taxon>Flavobacteriaceae</taxon>
        <taxon>Cellulophaga</taxon>
    </lineage>
</organism>
<sequence length="79" mass="9218">MTELEKYEAVNKSSSLKDLANVIRSFAIDGRIQGRTRTFDSEQMANRCENYDLSKHNNLTREFGIRQQAMMLLFYGSDY</sequence>